<proteinExistence type="predicted"/>
<dbReference type="EMBL" id="SPMZ01000015">
    <property type="protein sequence ID" value="NMQ18638.1"/>
    <property type="molecule type" value="Genomic_DNA"/>
</dbReference>
<name>A0ABX1TGY5_9GAMM</name>
<evidence type="ECO:0000313" key="2">
    <source>
        <dbReference type="Proteomes" id="UP000760480"/>
    </source>
</evidence>
<keyword evidence="2" id="KW-1185">Reference proteome</keyword>
<comment type="caution">
    <text evidence="1">The sequence shown here is derived from an EMBL/GenBank/DDBJ whole genome shotgun (WGS) entry which is preliminary data.</text>
</comment>
<gene>
    <name evidence="1" type="ORF">E4P82_05120</name>
</gene>
<organism evidence="1 2">
    <name type="scientific">Candidatus Competibacter phosphatis</name>
    <dbReference type="NCBI Taxonomy" id="221280"/>
    <lineage>
        <taxon>Bacteria</taxon>
        <taxon>Pseudomonadati</taxon>
        <taxon>Pseudomonadota</taxon>
        <taxon>Gammaproteobacteria</taxon>
        <taxon>Candidatus Competibacteraceae</taxon>
        <taxon>Candidatus Competibacter</taxon>
    </lineage>
</organism>
<protein>
    <submittedName>
        <fullName evidence="1">Uncharacterized protein</fullName>
    </submittedName>
</protein>
<sequence>MPRIDPEKLQKLLGQILHYQGRPHQVIEILSEEPALVLRDRQDRKILQTNQYGNASGWAPQTFTVALLDAGRDRLNPDLPELAGFDLLL</sequence>
<dbReference type="RefSeq" id="WP_169247896.1">
    <property type="nucleotide sequence ID" value="NZ_SPMZ01000015.1"/>
</dbReference>
<evidence type="ECO:0000313" key="1">
    <source>
        <dbReference type="EMBL" id="NMQ18638.1"/>
    </source>
</evidence>
<reference evidence="1 2" key="1">
    <citation type="submission" date="2019-03" db="EMBL/GenBank/DDBJ databases">
        <title>Metabolic reconstructions from genomes of highly enriched 'Candidatus Accumulibacter' and 'Candidatus Competibacter' bioreactor populations.</title>
        <authorList>
            <person name="Annavajhala M.K."/>
            <person name="Welles L."/>
            <person name="Abbas B."/>
            <person name="Sorokin D."/>
            <person name="Park H."/>
            <person name="Van Loosdrecht M."/>
            <person name="Chandran K."/>
        </authorList>
    </citation>
    <scope>NUCLEOTIDE SEQUENCE [LARGE SCALE GENOMIC DNA]</scope>
    <source>
        <strain evidence="1 2">SBR_G</strain>
    </source>
</reference>
<dbReference type="Proteomes" id="UP000760480">
    <property type="component" value="Unassembled WGS sequence"/>
</dbReference>
<accession>A0ABX1TGY5</accession>